<feature type="compositionally biased region" description="Polar residues" evidence="1">
    <location>
        <begin position="18"/>
        <end position="29"/>
    </location>
</feature>
<name>A0A2Z6E0I5_HYDTE</name>
<keyword evidence="4" id="KW-1185">Reference proteome</keyword>
<dbReference type="InterPro" id="IPR002477">
    <property type="entry name" value="Peptidoglycan-bd-like"/>
</dbReference>
<dbReference type="Proteomes" id="UP000262004">
    <property type="component" value="Chromosome"/>
</dbReference>
<organism evidence="3 4">
    <name type="scientific">Hydrogenophilus thermoluteolus</name>
    <name type="common">Pseudomonas hydrogenothermophila</name>
    <dbReference type="NCBI Taxonomy" id="297"/>
    <lineage>
        <taxon>Bacteria</taxon>
        <taxon>Pseudomonadati</taxon>
        <taxon>Pseudomonadota</taxon>
        <taxon>Hydrogenophilia</taxon>
        <taxon>Hydrogenophilales</taxon>
        <taxon>Hydrogenophilaceae</taxon>
        <taxon>Hydrogenophilus</taxon>
    </lineage>
</organism>
<dbReference type="AlphaFoldDB" id="A0A2Z6E0I5"/>
<proteinExistence type="predicted"/>
<evidence type="ECO:0000313" key="3">
    <source>
        <dbReference type="EMBL" id="BBD78099.1"/>
    </source>
</evidence>
<dbReference type="InterPro" id="IPR036365">
    <property type="entry name" value="PGBD-like_sf"/>
</dbReference>
<dbReference type="Pfam" id="PF01471">
    <property type="entry name" value="PG_binding_1"/>
    <property type="match status" value="1"/>
</dbReference>
<evidence type="ECO:0000259" key="2">
    <source>
        <dbReference type="Pfam" id="PF01471"/>
    </source>
</evidence>
<dbReference type="EMBL" id="AP018558">
    <property type="protein sequence ID" value="BBD78099.1"/>
    <property type="molecule type" value="Genomic_DNA"/>
</dbReference>
<dbReference type="SUPFAM" id="SSF47090">
    <property type="entry name" value="PGBD-like"/>
    <property type="match status" value="1"/>
</dbReference>
<accession>A0A2Z6E0I5</accession>
<gene>
    <name evidence="3" type="ORF">HPTL_1843</name>
</gene>
<sequence length="329" mass="36450">MPNRIASEPSPAHHTETADQTSSPSQSPEQKALQPLLTTRVTPGQCWVQAVIYPLPKKEPLSIVVQDSATTFEVSPPQLAKTQKEVIIREGGTTYRIEPPVYKAVTEKILVKPEIRRTITIPPVYETQTETVVIEAERTILERCRLPGVNRLLEGAVQPLCARTIPAKTKQVERRVLVKPATTKVEVIPAEYKEVTRWVLDKPARAVPVQIEPAIRKIPVLTIAKPEEIEEKAIPPKVIELVKTLYEGEPQVALRQALCNNDLTPELVKSLQVKLKTAGYDPGPIDGKLGIATSRAMIAYQRDHGLAAGALTLETLEHFQIPLPKTQSR</sequence>
<dbReference type="Gene3D" id="1.10.101.10">
    <property type="entry name" value="PGBD-like superfamily/PGBD"/>
    <property type="match status" value="1"/>
</dbReference>
<evidence type="ECO:0000313" key="4">
    <source>
        <dbReference type="Proteomes" id="UP000262004"/>
    </source>
</evidence>
<protein>
    <recommendedName>
        <fullName evidence="2">Peptidoglycan binding-like domain-containing protein</fullName>
    </recommendedName>
</protein>
<reference evidence="3 4" key="1">
    <citation type="submission" date="2018-04" db="EMBL/GenBank/DDBJ databases">
        <title>Complete genome sequence of Hydrogenophilus thermoluteolus TH-1.</title>
        <authorList>
            <person name="Arai H."/>
        </authorList>
    </citation>
    <scope>NUCLEOTIDE SEQUENCE [LARGE SCALE GENOMIC DNA]</scope>
    <source>
        <strain evidence="3 4">TH-1</strain>
    </source>
</reference>
<dbReference type="KEGG" id="htl:HPTL_1843"/>
<dbReference type="InterPro" id="IPR036366">
    <property type="entry name" value="PGBDSf"/>
</dbReference>
<feature type="region of interest" description="Disordered" evidence="1">
    <location>
        <begin position="1"/>
        <end position="32"/>
    </location>
</feature>
<evidence type="ECO:0000256" key="1">
    <source>
        <dbReference type="SAM" id="MobiDB-lite"/>
    </source>
</evidence>
<feature type="domain" description="Peptidoglycan binding-like" evidence="2">
    <location>
        <begin position="266"/>
        <end position="317"/>
    </location>
</feature>